<accession>A0A7K4NT61</accession>
<protein>
    <submittedName>
        <fullName evidence="2">PEFG-CTERM sorting domain-containing protein</fullName>
    </submittedName>
</protein>
<organism evidence="2 3">
    <name type="scientific">Marine Group I thaumarchaeote</name>
    <dbReference type="NCBI Taxonomy" id="2511932"/>
    <lineage>
        <taxon>Archaea</taxon>
        <taxon>Nitrososphaerota</taxon>
        <taxon>Marine Group I</taxon>
    </lineage>
</organism>
<evidence type="ECO:0000313" key="2">
    <source>
        <dbReference type="EMBL" id="NWK06101.1"/>
    </source>
</evidence>
<dbReference type="InterPro" id="IPR027560">
    <property type="entry name" value="PEFG-CTERM"/>
</dbReference>
<comment type="caution">
    <text evidence="2">The sequence shown here is derived from an EMBL/GenBank/DDBJ whole genome shotgun (WGS) entry which is preliminary data.</text>
</comment>
<dbReference type="AlphaFoldDB" id="A0A7K4NT61"/>
<keyword evidence="1" id="KW-0472">Membrane</keyword>
<dbReference type="Proteomes" id="UP000534207">
    <property type="component" value="Unassembled WGS sequence"/>
</dbReference>
<keyword evidence="1" id="KW-0812">Transmembrane</keyword>
<proteinExistence type="predicted"/>
<gene>
    <name evidence="2" type="ORF">HX827_02010</name>
</gene>
<reference evidence="2 3" key="1">
    <citation type="journal article" date="2019" name="Environ. Microbiol.">
        <title>Genomics insights into ecotype formation of ammonia-oxidizing archaea in the deep ocean.</title>
        <authorList>
            <person name="Wang Y."/>
            <person name="Huang J.M."/>
            <person name="Cui G.J."/>
            <person name="Nunoura T."/>
            <person name="Takaki Y."/>
            <person name="Li W.L."/>
            <person name="Li J."/>
            <person name="Gao Z.M."/>
            <person name="Takai K."/>
            <person name="Zhang A.Q."/>
            <person name="Stepanauskas R."/>
        </authorList>
    </citation>
    <scope>NUCLEOTIDE SEQUENCE [LARGE SCALE GENOMIC DNA]</scope>
    <source>
        <strain evidence="2 3">G13</strain>
    </source>
</reference>
<evidence type="ECO:0000313" key="3">
    <source>
        <dbReference type="Proteomes" id="UP000534207"/>
    </source>
</evidence>
<feature type="transmembrane region" description="Helical" evidence="1">
    <location>
        <begin position="431"/>
        <end position="454"/>
    </location>
</feature>
<name>A0A7K4NT61_9ARCH</name>
<keyword evidence="1" id="KW-1133">Transmembrane helix</keyword>
<sequence length="467" mass="51969">MHKLIIASTTIALLILVPAFASGEVYIPDHEYVGFYDDDGIFTVIGGVKNNEMYPIIPTITVNVSDNGNIFTHKQEFSHIMPAQMLPLKLKLPEITSDNPILGTPEISYKQTEYKYESGYILYDDSLVLHDDGRMTGMIKNGGDKTFLNFRIYALIKDQNENILDVASSQQFGIMHPGETLKFEMVPDPKIVNEINSYSCFSFGDESVLPLNADRNGEQYTFRYESGALFHDGKFSSDTTELKMTSLNSFFGELNASFEFPQSSMNENFEVYLDGSSWNAGSSGSGVTTLYKEKVTNLQSLDEMGNWHVYFTVPGFYQGDVIVKGFHEPDGTVEIPEELDISNMVYAEMTTGQVTNIIAKTSEDSLIINLETTEDGVLSFTTSDFLIRPFSDGGFFVLVDGEEIDSATYENKILTIPYTANTEKIEVYGSYVIPEFGTIAMIVLAVAVISIIVLSRKNSISYSLSNV</sequence>
<dbReference type="EMBL" id="JACASW010000003">
    <property type="protein sequence ID" value="NWK06101.1"/>
    <property type="molecule type" value="Genomic_DNA"/>
</dbReference>
<evidence type="ECO:0000256" key="1">
    <source>
        <dbReference type="SAM" id="Phobius"/>
    </source>
</evidence>
<dbReference type="NCBIfam" id="TIGR04296">
    <property type="entry name" value="PEFG-CTERM"/>
    <property type="match status" value="1"/>
</dbReference>